<accession>A0ABD0KR82</accession>
<gene>
    <name evidence="1" type="ORF">BaRGS_00019487</name>
</gene>
<reference evidence="1 2" key="1">
    <citation type="journal article" date="2023" name="Sci. Data">
        <title>Genome assembly of the Korean intertidal mud-creeper Batillaria attramentaria.</title>
        <authorList>
            <person name="Patra A.K."/>
            <person name="Ho P.T."/>
            <person name="Jun S."/>
            <person name="Lee S.J."/>
            <person name="Kim Y."/>
            <person name="Won Y.J."/>
        </authorList>
    </citation>
    <scope>NUCLEOTIDE SEQUENCE [LARGE SCALE GENOMIC DNA]</scope>
    <source>
        <strain evidence="1">Wonlab-2016</strain>
    </source>
</reference>
<dbReference type="AlphaFoldDB" id="A0ABD0KR82"/>
<evidence type="ECO:0000313" key="2">
    <source>
        <dbReference type="Proteomes" id="UP001519460"/>
    </source>
</evidence>
<organism evidence="1 2">
    <name type="scientific">Batillaria attramentaria</name>
    <dbReference type="NCBI Taxonomy" id="370345"/>
    <lineage>
        <taxon>Eukaryota</taxon>
        <taxon>Metazoa</taxon>
        <taxon>Spiralia</taxon>
        <taxon>Lophotrochozoa</taxon>
        <taxon>Mollusca</taxon>
        <taxon>Gastropoda</taxon>
        <taxon>Caenogastropoda</taxon>
        <taxon>Sorbeoconcha</taxon>
        <taxon>Cerithioidea</taxon>
        <taxon>Batillariidae</taxon>
        <taxon>Batillaria</taxon>
    </lineage>
</organism>
<protein>
    <submittedName>
        <fullName evidence="1">Uncharacterized protein</fullName>
    </submittedName>
</protein>
<dbReference type="Proteomes" id="UP001519460">
    <property type="component" value="Unassembled WGS sequence"/>
</dbReference>
<keyword evidence="2" id="KW-1185">Reference proteome</keyword>
<sequence length="242" mass="26879">MGLSSAKENPAHFSSIMVPALRKCAFKALWVIFAMNVVIPSSHGFCTLHLHTTSSFSYRSSGLFLSKYAVRRLRYNRDMADVFVLKSRRNLFRFNGTCNMPQSLVNMDQLPSGCDEPPGTPPGPNNWFGTTDGCCNTQMRVELPQQVTSLITGRTHQVVQFFTSSQLIHTGYCQKEGGMCVLGGTCTTVFRVQWLLVRSAARAAGDDDEADDLGEVDDDDAVRQTNFFVPTMVPNHCQCIFT</sequence>
<comment type="caution">
    <text evidence="1">The sequence shown here is derived from an EMBL/GenBank/DDBJ whole genome shotgun (WGS) entry which is preliminary data.</text>
</comment>
<name>A0ABD0KR82_9CAEN</name>
<dbReference type="EMBL" id="JACVVK020000140">
    <property type="protein sequence ID" value="KAK7489235.1"/>
    <property type="molecule type" value="Genomic_DNA"/>
</dbReference>
<proteinExistence type="predicted"/>
<evidence type="ECO:0000313" key="1">
    <source>
        <dbReference type="EMBL" id="KAK7489235.1"/>
    </source>
</evidence>